<dbReference type="Proteomes" id="UP001146469">
    <property type="component" value="Unassembled WGS sequence"/>
</dbReference>
<comment type="caution">
    <text evidence="2">The sequence shown here is derived from an EMBL/GenBank/DDBJ whole genome shotgun (WGS) entry which is preliminary data.</text>
</comment>
<keyword evidence="3" id="KW-1185">Reference proteome</keyword>
<proteinExistence type="predicted"/>
<evidence type="ECO:0000313" key="2">
    <source>
        <dbReference type="EMBL" id="MCZ9288677.1"/>
    </source>
</evidence>
<feature type="transmembrane region" description="Helical" evidence="1">
    <location>
        <begin position="20"/>
        <end position="47"/>
    </location>
</feature>
<evidence type="ECO:0000313" key="3">
    <source>
        <dbReference type="Proteomes" id="UP001146469"/>
    </source>
</evidence>
<keyword evidence="1" id="KW-1133">Transmembrane helix</keyword>
<dbReference type="EMBL" id="JAKMUT010000001">
    <property type="protein sequence ID" value="MCZ9288677.1"/>
    <property type="molecule type" value="Genomic_DNA"/>
</dbReference>
<dbReference type="RefSeq" id="WP_153245959.1">
    <property type="nucleotide sequence ID" value="NZ_JAKMUT010000001.1"/>
</dbReference>
<keyword evidence="1" id="KW-0472">Membrane</keyword>
<dbReference type="AlphaFoldDB" id="A0A9X3LIV0"/>
<name>A0A9X3LIV0_9CORY</name>
<sequence>MSKYTTEEWAYPFVGMVFGIAAGVTMDNMLVGAALAIIFSFVGYAIAHRSKDD</sequence>
<keyword evidence="1" id="KW-0812">Transmembrane</keyword>
<gene>
    <name evidence="2" type="ORF">L8V00_00410</name>
</gene>
<organism evidence="2 3">
    <name type="scientific">Corynebacterium evansiae</name>
    <dbReference type="NCBI Taxonomy" id="2913499"/>
    <lineage>
        <taxon>Bacteria</taxon>
        <taxon>Bacillati</taxon>
        <taxon>Actinomycetota</taxon>
        <taxon>Actinomycetes</taxon>
        <taxon>Mycobacteriales</taxon>
        <taxon>Corynebacteriaceae</taxon>
        <taxon>Corynebacterium</taxon>
    </lineage>
</organism>
<evidence type="ECO:0000256" key="1">
    <source>
        <dbReference type="SAM" id="Phobius"/>
    </source>
</evidence>
<accession>A0A9X3LIV0</accession>
<protein>
    <submittedName>
        <fullName evidence="2">Uncharacterized protein</fullName>
    </submittedName>
</protein>
<reference evidence="2" key="1">
    <citation type="submission" date="2022-02" db="EMBL/GenBank/DDBJ databases">
        <title>Corynebacterium sp. from urogenital microbiome.</title>
        <authorList>
            <person name="Cappelli E.A."/>
            <person name="Ribeiro T.G."/>
            <person name="Peixe L."/>
        </authorList>
    </citation>
    <scope>NUCLEOTIDE SEQUENCE</scope>
    <source>
        <strain evidence="2">C8Ua_174</strain>
    </source>
</reference>